<evidence type="ECO:0000313" key="2">
    <source>
        <dbReference type="EMBL" id="AXR06331.1"/>
    </source>
</evidence>
<feature type="region of interest" description="Disordered" evidence="1">
    <location>
        <begin position="28"/>
        <end position="48"/>
    </location>
</feature>
<name>A0A346NLC4_9ALTE</name>
<evidence type="ECO:0000313" key="3">
    <source>
        <dbReference type="Proteomes" id="UP000262073"/>
    </source>
</evidence>
<sequence length="210" mass="23838">MSRTLSLAFIIIVFVLGYFTRGFINDSSQEENQEKSHDTTVTSPPDTTVRITSKDAEIISNAANLKGSRSMREIKEELPDMNVNPAENPDSSVSVSSFGKIIREFDKEEREEIWSQDQEFFISESLKTQQFADTFDIKELTCKASICKLIVYKSTADLYSDRNIPEADWHNIVRKSSADIDMNMAQMEVQNAPDSESDVAFTVYFQSKSE</sequence>
<organism evidence="2 3">
    <name type="scientific">Salinimonas sediminis</name>
    <dbReference type="NCBI Taxonomy" id="2303538"/>
    <lineage>
        <taxon>Bacteria</taxon>
        <taxon>Pseudomonadati</taxon>
        <taxon>Pseudomonadota</taxon>
        <taxon>Gammaproteobacteria</taxon>
        <taxon>Alteromonadales</taxon>
        <taxon>Alteromonadaceae</taxon>
        <taxon>Alteromonas/Salinimonas group</taxon>
        <taxon>Salinimonas</taxon>
    </lineage>
</organism>
<dbReference type="KEGG" id="salm:D0Y50_08110"/>
<accession>A0A346NLC4</accession>
<keyword evidence="3" id="KW-1185">Reference proteome</keyword>
<dbReference type="Proteomes" id="UP000262073">
    <property type="component" value="Chromosome"/>
</dbReference>
<protein>
    <submittedName>
        <fullName evidence="2">Uncharacterized protein</fullName>
    </submittedName>
</protein>
<dbReference type="RefSeq" id="WP_117316369.1">
    <property type="nucleotide sequence ID" value="NZ_CP031769.1"/>
</dbReference>
<dbReference type="EMBL" id="CP031769">
    <property type="protein sequence ID" value="AXR06331.1"/>
    <property type="molecule type" value="Genomic_DNA"/>
</dbReference>
<proteinExistence type="predicted"/>
<dbReference type="AlphaFoldDB" id="A0A346NLC4"/>
<gene>
    <name evidence="2" type="ORF">D0Y50_08110</name>
</gene>
<evidence type="ECO:0000256" key="1">
    <source>
        <dbReference type="SAM" id="MobiDB-lite"/>
    </source>
</evidence>
<reference evidence="2 3" key="1">
    <citation type="submission" date="2018-08" db="EMBL/GenBank/DDBJ databases">
        <title>Salinimonas sediminis sp. nov., a piezophilic bacterium isolated from a deep-sea sediment sample from the New Britain Trench.</title>
        <authorList>
            <person name="Cao J."/>
        </authorList>
    </citation>
    <scope>NUCLEOTIDE SEQUENCE [LARGE SCALE GENOMIC DNA]</scope>
    <source>
        <strain evidence="2 3">N102</strain>
    </source>
</reference>
<feature type="compositionally biased region" description="Low complexity" evidence="1">
    <location>
        <begin position="39"/>
        <end position="48"/>
    </location>
</feature>